<dbReference type="SUPFAM" id="SSF88946">
    <property type="entry name" value="Sigma2 domain of RNA polymerase sigma factors"/>
    <property type="match status" value="1"/>
</dbReference>
<keyword evidence="2" id="KW-0805">Transcription regulation</keyword>
<dbReference type="EMBL" id="AXCY01000086">
    <property type="protein sequence ID" value="KGM09618.1"/>
    <property type="molecule type" value="Genomic_DNA"/>
</dbReference>
<dbReference type="InterPro" id="IPR013325">
    <property type="entry name" value="RNA_pol_sigma_r2"/>
</dbReference>
<keyword evidence="7" id="KW-1185">Reference proteome</keyword>
<dbReference type="InterPro" id="IPR013324">
    <property type="entry name" value="RNA_pol_sigma_r3/r4-like"/>
</dbReference>
<dbReference type="Gene3D" id="1.10.10.10">
    <property type="entry name" value="Winged helix-like DNA-binding domain superfamily/Winged helix DNA-binding domain"/>
    <property type="match status" value="1"/>
</dbReference>
<dbReference type="InterPro" id="IPR007627">
    <property type="entry name" value="RNA_pol_sigma70_r2"/>
</dbReference>
<feature type="domain" description="RNA polymerase sigma-70 region 2" evidence="5">
    <location>
        <begin position="32"/>
        <end position="94"/>
    </location>
</feature>
<reference evidence="6 7" key="1">
    <citation type="submission" date="2013-08" db="EMBL/GenBank/DDBJ databases">
        <title>Genome sequencing of Cellulomonas carbonis T26.</title>
        <authorList>
            <person name="Chen F."/>
            <person name="Li Y."/>
            <person name="Wang G."/>
        </authorList>
    </citation>
    <scope>NUCLEOTIDE SEQUENCE [LARGE SCALE GENOMIC DNA]</scope>
    <source>
        <strain evidence="6 7">T26</strain>
    </source>
</reference>
<proteinExistence type="inferred from homology"/>
<dbReference type="PANTHER" id="PTHR43133:SF61">
    <property type="entry name" value="ECF RNA POLYMERASE SIGMA FACTOR SIGC"/>
    <property type="match status" value="1"/>
</dbReference>
<dbReference type="AlphaFoldDB" id="A0A0A0BM79"/>
<comment type="similarity">
    <text evidence="1">Belongs to the sigma-70 factor family. ECF subfamily.</text>
</comment>
<dbReference type="Pfam" id="PF04542">
    <property type="entry name" value="Sigma70_r2"/>
    <property type="match status" value="1"/>
</dbReference>
<dbReference type="GO" id="GO:0016987">
    <property type="term" value="F:sigma factor activity"/>
    <property type="evidence" value="ECO:0007669"/>
    <property type="project" value="UniProtKB-KW"/>
</dbReference>
<evidence type="ECO:0000256" key="4">
    <source>
        <dbReference type="ARBA" id="ARBA00023163"/>
    </source>
</evidence>
<evidence type="ECO:0000313" key="6">
    <source>
        <dbReference type="EMBL" id="KGM09618.1"/>
    </source>
</evidence>
<organism evidence="6 7">
    <name type="scientific">Cellulomonas carbonis T26</name>
    <dbReference type="NCBI Taxonomy" id="947969"/>
    <lineage>
        <taxon>Bacteria</taxon>
        <taxon>Bacillati</taxon>
        <taxon>Actinomycetota</taxon>
        <taxon>Actinomycetes</taxon>
        <taxon>Micrococcales</taxon>
        <taxon>Cellulomonadaceae</taxon>
        <taxon>Cellulomonas</taxon>
    </lineage>
</organism>
<evidence type="ECO:0000313" key="7">
    <source>
        <dbReference type="Proteomes" id="UP000029839"/>
    </source>
</evidence>
<evidence type="ECO:0000259" key="5">
    <source>
        <dbReference type="Pfam" id="PF04542"/>
    </source>
</evidence>
<dbReference type="OrthoDB" id="3747638at2"/>
<dbReference type="GO" id="GO:0006352">
    <property type="term" value="P:DNA-templated transcription initiation"/>
    <property type="evidence" value="ECO:0007669"/>
    <property type="project" value="InterPro"/>
</dbReference>
<dbReference type="Gene3D" id="1.10.1740.10">
    <property type="match status" value="1"/>
</dbReference>
<dbReference type="Proteomes" id="UP000029839">
    <property type="component" value="Unassembled WGS sequence"/>
</dbReference>
<dbReference type="RefSeq" id="WP_043608369.1">
    <property type="nucleotide sequence ID" value="NZ_AXCY01000086.1"/>
</dbReference>
<keyword evidence="4" id="KW-0804">Transcription</keyword>
<keyword evidence="3" id="KW-0731">Sigma factor</keyword>
<name>A0A0A0BM79_9CELL</name>
<dbReference type="InterPro" id="IPR039425">
    <property type="entry name" value="RNA_pol_sigma-70-like"/>
</dbReference>
<evidence type="ECO:0000256" key="3">
    <source>
        <dbReference type="ARBA" id="ARBA00023082"/>
    </source>
</evidence>
<dbReference type="PANTHER" id="PTHR43133">
    <property type="entry name" value="RNA POLYMERASE ECF-TYPE SIGMA FACTO"/>
    <property type="match status" value="1"/>
</dbReference>
<dbReference type="NCBIfam" id="TIGR02937">
    <property type="entry name" value="sigma70-ECF"/>
    <property type="match status" value="1"/>
</dbReference>
<gene>
    <name evidence="6" type="ORF">N868_01265</name>
</gene>
<sequence>MPDHSTPSDDRLRALLAQAVDGDVDAMTELCRHLQHVVYRLALRFFSSREDAEDVTQEILLKVVTHLSAYEGRAKVTTWVYTIASRHLLATRRRAVEDSVRGPQAFAEWIDRNMASEEPDVADQAEYEALCGEVRIACTYGMLLCLSRDLRITYLLGDLVGLPDTEGAEALEISPAAYRQRLARARRTMRGIIAGRCGLVRAENPCRCSRQVDSSIRYGILDPARRDWAGHPGVDAPIPATTVRRAADQLDLAEALAEVYRTDPTFLAPDGVLHRLRTACPDLLGA</sequence>
<protein>
    <recommendedName>
        <fullName evidence="5">RNA polymerase sigma-70 region 2 domain-containing protein</fullName>
    </recommendedName>
</protein>
<comment type="caution">
    <text evidence="6">The sequence shown here is derived from an EMBL/GenBank/DDBJ whole genome shotgun (WGS) entry which is preliminary data.</text>
</comment>
<evidence type="ECO:0000256" key="2">
    <source>
        <dbReference type="ARBA" id="ARBA00023015"/>
    </source>
</evidence>
<reference evidence="6 7" key="2">
    <citation type="journal article" date="2015" name="Stand. Genomic Sci.">
        <title>Draft genome sequence of Cellulomonas carbonis T26(T) and comparative analysis of six Cellulomonas genomes.</title>
        <authorList>
            <person name="Zhuang W."/>
            <person name="Zhang S."/>
            <person name="Xia X."/>
            <person name="Wang G."/>
        </authorList>
    </citation>
    <scope>NUCLEOTIDE SEQUENCE [LARGE SCALE GENOMIC DNA]</scope>
    <source>
        <strain evidence="6 7">T26</strain>
    </source>
</reference>
<dbReference type="SUPFAM" id="SSF88659">
    <property type="entry name" value="Sigma3 and sigma4 domains of RNA polymerase sigma factors"/>
    <property type="match status" value="1"/>
</dbReference>
<accession>A0A0A0BM79</accession>
<dbReference type="InterPro" id="IPR014284">
    <property type="entry name" value="RNA_pol_sigma-70_dom"/>
</dbReference>
<evidence type="ECO:0000256" key="1">
    <source>
        <dbReference type="ARBA" id="ARBA00010641"/>
    </source>
</evidence>
<dbReference type="InterPro" id="IPR036388">
    <property type="entry name" value="WH-like_DNA-bd_sf"/>
</dbReference>